<dbReference type="EMBL" id="BPLQ01011076">
    <property type="protein sequence ID" value="GIY55352.1"/>
    <property type="molecule type" value="Genomic_DNA"/>
</dbReference>
<accession>A0AAV4UC65</accession>
<sequence>MQISLVASSVRRLPYPQSTSRSCLNKVKRWIKEGFPKESEECVGVCAGSLSNVSLLGSVLNNPPDSSREEEKPC</sequence>
<dbReference type="Proteomes" id="UP001054837">
    <property type="component" value="Unassembled WGS sequence"/>
</dbReference>
<comment type="caution">
    <text evidence="1">The sequence shown here is derived from an EMBL/GenBank/DDBJ whole genome shotgun (WGS) entry which is preliminary data.</text>
</comment>
<reference evidence="1 2" key="1">
    <citation type="submission" date="2021-06" db="EMBL/GenBank/DDBJ databases">
        <title>Caerostris darwini draft genome.</title>
        <authorList>
            <person name="Kono N."/>
            <person name="Arakawa K."/>
        </authorList>
    </citation>
    <scope>NUCLEOTIDE SEQUENCE [LARGE SCALE GENOMIC DNA]</scope>
</reference>
<evidence type="ECO:0000313" key="1">
    <source>
        <dbReference type="EMBL" id="GIY55352.1"/>
    </source>
</evidence>
<proteinExistence type="predicted"/>
<protein>
    <submittedName>
        <fullName evidence="1">Uncharacterized protein</fullName>
    </submittedName>
</protein>
<organism evidence="1 2">
    <name type="scientific">Caerostris darwini</name>
    <dbReference type="NCBI Taxonomy" id="1538125"/>
    <lineage>
        <taxon>Eukaryota</taxon>
        <taxon>Metazoa</taxon>
        <taxon>Ecdysozoa</taxon>
        <taxon>Arthropoda</taxon>
        <taxon>Chelicerata</taxon>
        <taxon>Arachnida</taxon>
        <taxon>Araneae</taxon>
        <taxon>Araneomorphae</taxon>
        <taxon>Entelegynae</taxon>
        <taxon>Araneoidea</taxon>
        <taxon>Araneidae</taxon>
        <taxon>Caerostris</taxon>
    </lineage>
</organism>
<evidence type="ECO:0000313" key="2">
    <source>
        <dbReference type="Proteomes" id="UP001054837"/>
    </source>
</evidence>
<name>A0AAV4UC65_9ARAC</name>
<keyword evidence="2" id="KW-1185">Reference proteome</keyword>
<dbReference type="AlphaFoldDB" id="A0AAV4UC65"/>
<gene>
    <name evidence="1" type="ORF">CDAR_65921</name>
</gene>